<name>A0AAD3CYT8_9STRA</name>
<accession>A0AAD3CYT8</accession>
<evidence type="ECO:0000256" key="1">
    <source>
        <dbReference type="SAM" id="MobiDB-lite"/>
    </source>
</evidence>
<dbReference type="AlphaFoldDB" id="A0AAD3CYT8"/>
<feature type="signal peptide" evidence="2">
    <location>
        <begin position="1"/>
        <end position="24"/>
    </location>
</feature>
<proteinExistence type="predicted"/>
<protein>
    <recommendedName>
        <fullName evidence="5">Calmodulin</fullName>
    </recommendedName>
</protein>
<evidence type="ECO:0000313" key="3">
    <source>
        <dbReference type="EMBL" id="GFH53661.1"/>
    </source>
</evidence>
<dbReference type="Proteomes" id="UP001054902">
    <property type="component" value="Unassembled WGS sequence"/>
</dbReference>
<feature type="compositionally biased region" description="Basic and acidic residues" evidence="1">
    <location>
        <begin position="473"/>
        <end position="483"/>
    </location>
</feature>
<organism evidence="3 4">
    <name type="scientific">Chaetoceros tenuissimus</name>
    <dbReference type="NCBI Taxonomy" id="426638"/>
    <lineage>
        <taxon>Eukaryota</taxon>
        <taxon>Sar</taxon>
        <taxon>Stramenopiles</taxon>
        <taxon>Ochrophyta</taxon>
        <taxon>Bacillariophyta</taxon>
        <taxon>Coscinodiscophyceae</taxon>
        <taxon>Chaetocerotophycidae</taxon>
        <taxon>Chaetocerotales</taxon>
        <taxon>Chaetocerotaceae</taxon>
        <taxon>Chaetoceros</taxon>
    </lineage>
</organism>
<feature type="compositionally biased region" description="Acidic residues" evidence="1">
    <location>
        <begin position="365"/>
        <end position="384"/>
    </location>
</feature>
<reference evidence="3 4" key="1">
    <citation type="journal article" date="2021" name="Sci. Rep.">
        <title>The genome of the diatom Chaetoceros tenuissimus carries an ancient integrated fragment of an extant virus.</title>
        <authorList>
            <person name="Hongo Y."/>
            <person name="Kimura K."/>
            <person name="Takaki Y."/>
            <person name="Yoshida Y."/>
            <person name="Baba S."/>
            <person name="Kobayashi G."/>
            <person name="Nagasaki K."/>
            <person name="Hano T."/>
            <person name="Tomaru Y."/>
        </authorList>
    </citation>
    <scope>NUCLEOTIDE SEQUENCE [LARGE SCALE GENOMIC DNA]</scope>
    <source>
        <strain evidence="3 4">NIES-3715</strain>
    </source>
</reference>
<evidence type="ECO:0000313" key="4">
    <source>
        <dbReference type="Proteomes" id="UP001054902"/>
    </source>
</evidence>
<keyword evidence="4" id="KW-1185">Reference proteome</keyword>
<feature type="region of interest" description="Disordered" evidence="1">
    <location>
        <begin position="359"/>
        <end position="403"/>
    </location>
</feature>
<gene>
    <name evidence="3" type="ORF">CTEN210_10137</name>
</gene>
<feature type="compositionally biased region" description="Acidic residues" evidence="1">
    <location>
        <begin position="457"/>
        <end position="469"/>
    </location>
</feature>
<feature type="chain" id="PRO_5042249386" description="Calmodulin" evidence="2">
    <location>
        <begin position="25"/>
        <end position="828"/>
    </location>
</feature>
<keyword evidence="2" id="KW-0732">Signal</keyword>
<evidence type="ECO:0008006" key="5">
    <source>
        <dbReference type="Google" id="ProtNLM"/>
    </source>
</evidence>
<dbReference type="EMBL" id="BLLK01000047">
    <property type="protein sequence ID" value="GFH53661.1"/>
    <property type="molecule type" value="Genomic_DNA"/>
</dbReference>
<evidence type="ECO:0000256" key="2">
    <source>
        <dbReference type="SAM" id="SignalP"/>
    </source>
</evidence>
<sequence>MMQKSRFALAAALLLSAQTQTTLAFAPSTSAPHARYTNTALNALKSDESNDAAPRRNPLKLFKPLSLAALTAASSVLMPQTAMASAPVTPIKNFKPPDSKAIALKKINDARNQEKMKEQMAYQTKCEEIEEAEGKAARQAYEKAYEAAKVQKAEERSLNRKKLIYGLTDMGLCPFVDIEGERQVYLFDHGIDLNKVPATTQQKEMMDLRRDKKLVARREKERFLVKCIVEDQKLQGNDPVKYLEANQDKTKEFMTMKNRQFDAIVARYQELLQTQGSLSGVKADVPFDMAAATATIGASNTDTSAAEKAAKKAQEKAEKEKIKAEKAAAKEAAKAEKLAAKEAAKAAKEAEKAAKLAEKAAAAEEATEEVTEETEEIVAEEESTEVAVVKEEKPSSGFDVSKLMDSPAVPIVGVVGVGGASFAFMQKSKAAKEAEEEERQRQFNLLMGMEDSAPSIEEAEDDGTDDEPLMMDGGEKEVVKEKSTPPPQPVKKKKKRRGFFSSKKSDRETDLDNLVAEGAQAPEFAALLAKLLTFGAPGRFPGVTTLEGGMPMETFDLEKANQLLVESREENELTDEVSAEQFAQVVNCMIIDIIDLASSSLGGKDQKDQATVDALNIVMDFMDHAASLFDSVADGVVINPVTYGGDLTKSKLEQMYAIYATAGMTTMDGSVTQDRIDTLQQVFNINDKRAEGLVQKSMMKNLMNMMKDGGEGGMEEMLKNMGGMEGMEGMEEMMAAMGGMGGDMPGFGDGEDISPEQLKASVKMMKELIDSGSVSKEELSLVREQFKTMYGSDINELIKTADEEGGADELGEDGAELLELFKEILKED</sequence>
<feature type="region of interest" description="Disordered" evidence="1">
    <location>
        <begin position="449"/>
        <end position="507"/>
    </location>
</feature>
<comment type="caution">
    <text evidence="3">The sequence shown here is derived from an EMBL/GenBank/DDBJ whole genome shotgun (WGS) entry which is preliminary data.</text>
</comment>